<dbReference type="KEGG" id="palh:B1H58_20450"/>
<evidence type="ECO:0000256" key="1">
    <source>
        <dbReference type="ARBA" id="ARBA00022491"/>
    </source>
</evidence>
<reference evidence="8 9" key="1">
    <citation type="submission" date="2017-02" db="EMBL/GenBank/DDBJ databases">
        <title>Complete genome sequence of the drought resistance-promoting endophyte Pantoea alhagi LTYR-11Z.</title>
        <authorList>
            <person name="Zhang L."/>
        </authorList>
    </citation>
    <scope>NUCLEOTIDE SEQUENCE [LARGE SCALE GENOMIC DNA]</scope>
    <source>
        <strain evidence="8 9">LTYR-11Z</strain>
        <plasmid evidence="9">Plasmid ppaltyr11z</plasmid>
    </source>
</reference>
<keyword evidence="5" id="KW-0804">Transcription</keyword>
<keyword evidence="9" id="KW-1185">Reference proteome</keyword>
<evidence type="ECO:0000256" key="6">
    <source>
        <dbReference type="ARBA" id="ARBA00031853"/>
    </source>
</evidence>
<evidence type="ECO:0000313" key="8">
    <source>
        <dbReference type="EMBL" id="ARJ44394.1"/>
    </source>
</evidence>
<dbReference type="InterPro" id="IPR019661">
    <property type="entry name" value="RepA2"/>
</dbReference>
<dbReference type="GO" id="GO:0003677">
    <property type="term" value="F:DNA binding"/>
    <property type="evidence" value="ECO:0007669"/>
    <property type="project" value="UniProtKB-KW"/>
</dbReference>
<feature type="compositionally biased region" description="Basic and acidic residues" evidence="7">
    <location>
        <begin position="18"/>
        <end position="30"/>
    </location>
</feature>
<keyword evidence="1" id="KW-0678">Repressor</keyword>
<dbReference type="OrthoDB" id="6506470at2"/>
<organism evidence="8 9">
    <name type="scientific">Pantoea alhagi</name>
    <dbReference type="NCBI Taxonomy" id="1891675"/>
    <lineage>
        <taxon>Bacteria</taxon>
        <taxon>Pseudomonadati</taxon>
        <taxon>Pseudomonadota</taxon>
        <taxon>Gammaproteobacteria</taxon>
        <taxon>Enterobacterales</taxon>
        <taxon>Erwiniaceae</taxon>
        <taxon>Pantoea</taxon>
    </lineage>
</organism>
<keyword evidence="3" id="KW-0805">Transcription regulation</keyword>
<protein>
    <recommendedName>
        <fullName evidence="6">Protein CopB</fullName>
    </recommendedName>
</protein>
<evidence type="ECO:0000256" key="7">
    <source>
        <dbReference type="SAM" id="MobiDB-lite"/>
    </source>
</evidence>
<dbReference type="Proteomes" id="UP000192900">
    <property type="component" value="Plasmid pPALTYR11Z"/>
</dbReference>
<dbReference type="EMBL" id="CP019707">
    <property type="protein sequence ID" value="ARJ44394.1"/>
    <property type="molecule type" value="Genomic_DNA"/>
</dbReference>
<evidence type="ECO:0000256" key="5">
    <source>
        <dbReference type="ARBA" id="ARBA00023163"/>
    </source>
</evidence>
<name>A0A1W6BBE9_9GAMM</name>
<keyword evidence="4" id="KW-0238">DNA-binding</keyword>
<dbReference type="GO" id="GO:0006276">
    <property type="term" value="P:plasmid maintenance"/>
    <property type="evidence" value="ECO:0007669"/>
    <property type="project" value="UniProtKB-KW"/>
</dbReference>
<feature type="region of interest" description="Disordered" evidence="7">
    <location>
        <begin position="1"/>
        <end position="35"/>
    </location>
</feature>
<evidence type="ECO:0000256" key="4">
    <source>
        <dbReference type="ARBA" id="ARBA00023125"/>
    </source>
</evidence>
<accession>A0A1W6BBE9</accession>
<evidence type="ECO:0000313" key="9">
    <source>
        <dbReference type="Proteomes" id="UP000192900"/>
    </source>
</evidence>
<keyword evidence="2" id="KW-0615">Plasmid copy control</keyword>
<keyword evidence="8" id="KW-0614">Plasmid</keyword>
<sequence>MSPRDSVTSAPEKKRTRNREQPTPHKDRVRAYKARKRETHKEINVFVRPEVKEVLVKLCELKGITQADLLEMMIEAEARNSELL</sequence>
<geneLocation type="plasmid" evidence="9">
    <name>ppaltyr11z</name>
</geneLocation>
<proteinExistence type="predicted"/>
<dbReference type="Pfam" id="PF10723">
    <property type="entry name" value="RepB-RCR_reg"/>
    <property type="match status" value="1"/>
</dbReference>
<dbReference type="AlphaFoldDB" id="A0A1W6BBE9"/>
<dbReference type="RefSeq" id="WP_085072409.1">
    <property type="nucleotide sequence ID" value="NZ_CP019707.1"/>
</dbReference>
<evidence type="ECO:0000256" key="2">
    <source>
        <dbReference type="ARBA" id="ARBA00022689"/>
    </source>
</evidence>
<evidence type="ECO:0000256" key="3">
    <source>
        <dbReference type="ARBA" id="ARBA00023015"/>
    </source>
</evidence>
<gene>
    <name evidence="8" type="ORF">B1H58_20450</name>
</gene>